<protein>
    <submittedName>
        <fullName evidence="1">Uncharacterized protein</fullName>
    </submittedName>
</protein>
<dbReference type="Proteomes" id="UP000607197">
    <property type="component" value="Unassembled WGS sequence"/>
</dbReference>
<reference evidence="1" key="1">
    <citation type="journal article" date="2014" name="Int. J. Syst. Evol. Microbiol.">
        <title>Complete genome sequence of Corynebacterium casei LMG S-19264T (=DSM 44701T), isolated from a smear-ripened cheese.</title>
        <authorList>
            <consortium name="US DOE Joint Genome Institute (JGI-PGF)"/>
            <person name="Walter F."/>
            <person name="Albersmeier A."/>
            <person name="Kalinowski J."/>
            <person name="Ruckert C."/>
        </authorList>
    </citation>
    <scope>NUCLEOTIDE SEQUENCE</scope>
    <source>
        <strain evidence="1">JCM 19596</strain>
    </source>
</reference>
<dbReference type="AlphaFoldDB" id="A0A830FHZ2"/>
<dbReference type="InterPro" id="IPR043953">
    <property type="entry name" value="DUF5784"/>
</dbReference>
<comment type="caution">
    <text evidence="1">The sequence shown here is derived from an EMBL/GenBank/DDBJ whole genome shotgun (WGS) entry which is preliminary data.</text>
</comment>
<dbReference type="EMBL" id="BMPG01000001">
    <property type="protein sequence ID" value="GGL54572.1"/>
    <property type="molecule type" value="Genomic_DNA"/>
</dbReference>
<organism evidence="1 2">
    <name type="scientific">Halocalculus aciditolerans</name>
    <dbReference type="NCBI Taxonomy" id="1383812"/>
    <lineage>
        <taxon>Archaea</taxon>
        <taxon>Methanobacteriati</taxon>
        <taxon>Methanobacteriota</taxon>
        <taxon>Stenosarchaea group</taxon>
        <taxon>Halobacteria</taxon>
        <taxon>Halobacteriales</taxon>
        <taxon>Halobacteriaceae</taxon>
        <taxon>Halocalculus</taxon>
    </lineage>
</organism>
<keyword evidence="2" id="KW-1185">Reference proteome</keyword>
<name>A0A830FHZ2_9EURY</name>
<dbReference type="Pfam" id="PF19096">
    <property type="entry name" value="DUF5784"/>
    <property type="match status" value="1"/>
</dbReference>
<evidence type="ECO:0000313" key="1">
    <source>
        <dbReference type="EMBL" id="GGL54572.1"/>
    </source>
</evidence>
<proteinExistence type="predicted"/>
<sequence length="338" mass="38035">MSRERMLLGVARPLRFRHSTESWSDGRVRSQLLSSLDSNIGAEMSTPWFKPPGGYTARRFDMANGDVALFAWRDDDAYWMGNTETPKALWRTEKYGFEEVPWKLSRWVTRELTAQLHEETPWLEPYPYVSWFFLPVFLSKDGRETTRNFFDEHAGGFPDASRDDALGFYEDFLSSGALDDHRHVMAGKLGTSEYLDHQRMSAAMGEFNAARLLHDAGYDLTPEIPVDTGHSLDYAVEHGGRDVLVEVTRPTPPSRRRASTPVAAVKETAASKATGQLKEHGGVVLLVDCSSFFADDWRQVRGETPGVRHRPAAVYRTRPDGSVDGYTVGDVPLDLPFS</sequence>
<gene>
    <name evidence="1" type="ORF">GCM10009039_10860</name>
</gene>
<accession>A0A830FHZ2</accession>
<reference evidence="1" key="2">
    <citation type="submission" date="2020-09" db="EMBL/GenBank/DDBJ databases">
        <authorList>
            <person name="Sun Q."/>
            <person name="Ohkuma M."/>
        </authorList>
    </citation>
    <scope>NUCLEOTIDE SEQUENCE</scope>
    <source>
        <strain evidence="1">JCM 19596</strain>
    </source>
</reference>
<evidence type="ECO:0000313" key="2">
    <source>
        <dbReference type="Proteomes" id="UP000607197"/>
    </source>
</evidence>